<dbReference type="FunFam" id="3.10.110.10:FF:000101">
    <property type="entry name" value="Ubiquitin-conjugating enzyme E2 D2"/>
    <property type="match status" value="1"/>
</dbReference>
<gene>
    <name evidence="8" type="ORF">HU200_046730</name>
</gene>
<dbReference type="Gene3D" id="3.10.110.10">
    <property type="entry name" value="Ubiquitin Conjugating Enzyme"/>
    <property type="match status" value="1"/>
</dbReference>
<dbReference type="AlphaFoldDB" id="A0A835AYB4"/>
<evidence type="ECO:0000256" key="3">
    <source>
        <dbReference type="ARBA" id="ARBA00022679"/>
    </source>
</evidence>
<dbReference type="EMBL" id="JACEFO010002150">
    <property type="protein sequence ID" value="KAF8677250.1"/>
    <property type="molecule type" value="Genomic_DNA"/>
</dbReference>
<evidence type="ECO:0000256" key="1">
    <source>
        <dbReference type="ARBA" id="ARBA00000485"/>
    </source>
</evidence>
<dbReference type="Pfam" id="PF00179">
    <property type="entry name" value="UQ_con"/>
    <property type="match status" value="1"/>
</dbReference>
<accession>A0A835AYB4</accession>
<dbReference type="PROSITE" id="PS50127">
    <property type="entry name" value="UBC_2"/>
    <property type="match status" value="1"/>
</dbReference>
<dbReference type="PANTHER" id="PTHR24068">
    <property type="entry name" value="UBIQUITIN-CONJUGATING ENZYME E2"/>
    <property type="match status" value="1"/>
</dbReference>
<dbReference type="Proteomes" id="UP000636709">
    <property type="component" value="Unassembled WGS sequence"/>
</dbReference>
<reference evidence="8" key="1">
    <citation type="submission" date="2020-07" db="EMBL/GenBank/DDBJ databases">
        <title>Genome sequence and genetic diversity analysis of an under-domesticated orphan crop, white fonio (Digitaria exilis).</title>
        <authorList>
            <person name="Bennetzen J.L."/>
            <person name="Chen S."/>
            <person name="Ma X."/>
            <person name="Wang X."/>
            <person name="Yssel A.E.J."/>
            <person name="Chaluvadi S.R."/>
            <person name="Johnson M."/>
            <person name="Gangashetty P."/>
            <person name="Hamidou F."/>
            <person name="Sanogo M.D."/>
            <person name="Zwaenepoel A."/>
            <person name="Wallace J."/>
            <person name="Van De Peer Y."/>
            <person name="Van Deynze A."/>
        </authorList>
    </citation>
    <scope>NUCLEOTIDE SEQUENCE</scope>
    <source>
        <tissue evidence="8">Leaves</tissue>
    </source>
</reference>
<evidence type="ECO:0000256" key="6">
    <source>
        <dbReference type="ARBA" id="ARBA00022840"/>
    </source>
</evidence>
<feature type="domain" description="UBC core" evidence="7">
    <location>
        <begin position="19"/>
        <end position="186"/>
    </location>
</feature>
<protein>
    <recommendedName>
        <fullName evidence="7">UBC core domain-containing protein</fullName>
    </recommendedName>
</protein>
<comment type="pathway">
    <text evidence="2">Protein modification; protein ubiquitination.</text>
</comment>
<sequence>MAYSMKMLRAAQERPKQTDASRRLRMELLDMQKPLPVFITKKPPPECSAGEIDERSDVHTGLINNDMFHWSATIHGPSDSPYAGGVFRLTMDFPQEYPFKAPVVKFKTKVYHPSIDSENGYVDLDILTEKYWSADMSVRDVLLSIWYLLRTPDAETPLAPEIGAMYRKDPDKYNDIAKQWTQKYAKE</sequence>
<keyword evidence="3" id="KW-0808">Transferase</keyword>
<keyword evidence="5" id="KW-0833">Ubl conjugation pathway</keyword>
<comment type="caution">
    <text evidence="8">The sequence shown here is derived from an EMBL/GenBank/DDBJ whole genome shotgun (WGS) entry which is preliminary data.</text>
</comment>
<evidence type="ECO:0000256" key="2">
    <source>
        <dbReference type="ARBA" id="ARBA00004906"/>
    </source>
</evidence>
<keyword evidence="6" id="KW-0067">ATP-binding</keyword>
<dbReference type="GO" id="GO:0061631">
    <property type="term" value="F:ubiquitin conjugating enzyme activity"/>
    <property type="evidence" value="ECO:0007669"/>
    <property type="project" value="UniProtKB-EC"/>
</dbReference>
<evidence type="ECO:0000256" key="5">
    <source>
        <dbReference type="ARBA" id="ARBA00022786"/>
    </source>
</evidence>
<comment type="catalytic activity">
    <reaction evidence="1">
        <text>S-ubiquitinyl-[E1 ubiquitin-activating enzyme]-L-cysteine + [E2 ubiquitin-conjugating enzyme]-L-cysteine = [E1 ubiquitin-activating enzyme]-L-cysteine + S-ubiquitinyl-[E2 ubiquitin-conjugating enzyme]-L-cysteine.</text>
        <dbReference type="EC" id="2.3.2.23"/>
    </reaction>
</comment>
<organism evidence="8 9">
    <name type="scientific">Digitaria exilis</name>
    <dbReference type="NCBI Taxonomy" id="1010633"/>
    <lineage>
        <taxon>Eukaryota</taxon>
        <taxon>Viridiplantae</taxon>
        <taxon>Streptophyta</taxon>
        <taxon>Embryophyta</taxon>
        <taxon>Tracheophyta</taxon>
        <taxon>Spermatophyta</taxon>
        <taxon>Magnoliopsida</taxon>
        <taxon>Liliopsida</taxon>
        <taxon>Poales</taxon>
        <taxon>Poaceae</taxon>
        <taxon>PACMAD clade</taxon>
        <taxon>Panicoideae</taxon>
        <taxon>Panicodae</taxon>
        <taxon>Paniceae</taxon>
        <taxon>Anthephorinae</taxon>
        <taxon>Digitaria</taxon>
    </lineage>
</organism>
<evidence type="ECO:0000259" key="7">
    <source>
        <dbReference type="PROSITE" id="PS50127"/>
    </source>
</evidence>
<dbReference type="InterPro" id="IPR000608">
    <property type="entry name" value="UBC"/>
</dbReference>
<keyword evidence="4" id="KW-0547">Nucleotide-binding</keyword>
<evidence type="ECO:0000313" key="9">
    <source>
        <dbReference type="Proteomes" id="UP000636709"/>
    </source>
</evidence>
<evidence type="ECO:0000256" key="4">
    <source>
        <dbReference type="ARBA" id="ARBA00022741"/>
    </source>
</evidence>
<dbReference type="SUPFAM" id="SSF54495">
    <property type="entry name" value="UBC-like"/>
    <property type="match status" value="1"/>
</dbReference>
<dbReference type="GO" id="GO:0005524">
    <property type="term" value="F:ATP binding"/>
    <property type="evidence" value="ECO:0007669"/>
    <property type="project" value="UniProtKB-KW"/>
</dbReference>
<proteinExistence type="predicted"/>
<keyword evidence="9" id="KW-1185">Reference proteome</keyword>
<dbReference type="SMART" id="SM00212">
    <property type="entry name" value="UBCc"/>
    <property type="match status" value="1"/>
</dbReference>
<dbReference type="InterPro" id="IPR016135">
    <property type="entry name" value="UBQ-conjugating_enzyme/RWD"/>
</dbReference>
<name>A0A835AYB4_9POAL</name>
<evidence type="ECO:0000313" key="8">
    <source>
        <dbReference type="EMBL" id="KAF8677250.1"/>
    </source>
</evidence>
<dbReference type="OrthoDB" id="9973183at2759"/>